<dbReference type="InterPro" id="IPR006068">
    <property type="entry name" value="ATPase_P-typ_cation-transptr_C"/>
</dbReference>
<keyword evidence="4" id="KW-0547">Nucleotide-binding</keyword>
<dbReference type="InterPro" id="IPR023214">
    <property type="entry name" value="HAD_sf"/>
</dbReference>
<dbReference type="Pfam" id="PF00689">
    <property type="entry name" value="Cation_ATPase_C"/>
    <property type="match status" value="1"/>
</dbReference>
<comment type="similarity">
    <text evidence="2">Belongs to the cation transport ATPase (P-type) (TC 3.A.3) family. Type IIA subfamily.</text>
</comment>
<comment type="caution">
    <text evidence="11">The sequence shown here is derived from an EMBL/GenBank/DDBJ whole genome shotgun (WGS) entry which is preliminary data.</text>
</comment>
<dbReference type="RefSeq" id="WP_058495649.1">
    <property type="nucleotide sequence ID" value="NZ_LNXY01000020.1"/>
</dbReference>
<dbReference type="InterPro" id="IPR004014">
    <property type="entry name" value="ATPase_P-typ_cation-transptr_N"/>
</dbReference>
<dbReference type="InterPro" id="IPR044492">
    <property type="entry name" value="P_typ_ATPase_HD_dom"/>
</dbReference>
<feature type="transmembrane region" description="Helical" evidence="9">
    <location>
        <begin position="842"/>
        <end position="861"/>
    </location>
</feature>
<feature type="domain" description="Cation-transporting P-type ATPase N-terminal" evidence="10">
    <location>
        <begin position="20"/>
        <end position="94"/>
    </location>
</feature>
<dbReference type="Gene3D" id="3.40.50.1000">
    <property type="entry name" value="HAD superfamily/HAD-like"/>
    <property type="match status" value="1"/>
</dbReference>
<dbReference type="PATRIC" id="fig|1212489.4.peg.1427"/>
<feature type="transmembrane region" description="Helical" evidence="9">
    <location>
        <begin position="263"/>
        <end position="280"/>
    </location>
</feature>
<proteinExistence type="inferred from homology"/>
<gene>
    <name evidence="11" type="ORF">Ldro_1352</name>
</gene>
<protein>
    <submittedName>
        <fullName evidence="11">Cation transport ATPase</fullName>
    </submittedName>
</protein>
<dbReference type="SUPFAM" id="SSF81653">
    <property type="entry name" value="Calcium ATPase, transduction domain A"/>
    <property type="match status" value="1"/>
</dbReference>
<dbReference type="GO" id="GO:0016020">
    <property type="term" value="C:membrane"/>
    <property type="evidence" value="ECO:0007669"/>
    <property type="project" value="UniProtKB-SubCell"/>
</dbReference>
<evidence type="ECO:0000313" key="11">
    <source>
        <dbReference type="EMBL" id="KTC87733.1"/>
    </source>
</evidence>
<keyword evidence="12" id="KW-1185">Reference proteome</keyword>
<dbReference type="PROSITE" id="PS00154">
    <property type="entry name" value="ATPASE_E1_E2"/>
    <property type="match status" value="1"/>
</dbReference>
<dbReference type="SUPFAM" id="SSF81660">
    <property type="entry name" value="Metal cation-transporting ATPase, ATP-binding domain N"/>
    <property type="match status" value="1"/>
</dbReference>
<evidence type="ECO:0000256" key="5">
    <source>
        <dbReference type="ARBA" id="ARBA00022840"/>
    </source>
</evidence>
<dbReference type="SMART" id="SM00831">
    <property type="entry name" value="Cation_ATPase_N"/>
    <property type="match status" value="1"/>
</dbReference>
<feature type="transmembrane region" description="Helical" evidence="9">
    <location>
        <begin position="803"/>
        <end position="822"/>
    </location>
</feature>
<keyword evidence="5" id="KW-0067">ATP-binding</keyword>
<dbReference type="PRINTS" id="PR00120">
    <property type="entry name" value="HATPASE"/>
</dbReference>
<evidence type="ECO:0000256" key="4">
    <source>
        <dbReference type="ARBA" id="ARBA00022741"/>
    </source>
</evidence>
<dbReference type="AlphaFoldDB" id="A0A0W0SXR4"/>
<feature type="transmembrane region" description="Helical" evidence="9">
    <location>
        <begin position="292"/>
        <end position="314"/>
    </location>
</feature>
<evidence type="ECO:0000256" key="3">
    <source>
        <dbReference type="ARBA" id="ARBA00022692"/>
    </source>
</evidence>
<feature type="transmembrane region" description="Helical" evidence="9">
    <location>
        <begin position="873"/>
        <end position="889"/>
    </location>
</feature>
<dbReference type="PANTHER" id="PTHR42861">
    <property type="entry name" value="CALCIUM-TRANSPORTING ATPASE"/>
    <property type="match status" value="1"/>
</dbReference>
<dbReference type="Pfam" id="PF00122">
    <property type="entry name" value="E1-E2_ATPase"/>
    <property type="match status" value="1"/>
</dbReference>
<evidence type="ECO:0000256" key="2">
    <source>
        <dbReference type="ARBA" id="ARBA00005675"/>
    </source>
</evidence>
<feature type="transmembrane region" description="Helical" evidence="9">
    <location>
        <begin position="67"/>
        <end position="92"/>
    </location>
</feature>
<dbReference type="GO" id="GO:0015662">
    <property type="term" value="F:P-type ion transporter activity"/>
    <property type="evidence" value="ECO:0007669"/>
    <property type="project" value="UniProtKB-ARBA"/>
</dbReference>
<keyword evidence="6" id="KW-1278">Translocase</keyword>
<dbReference type="NCBIfam" id="TIGR01494">
    <property type="entry name" value="ATPase_P-type"/>
    <property type="match status" value="3"/>
</dbReference>
<evidence type="ECO:0000313" key="12">
    <source>
        <dbReference type="Proteomes" id="UP000054736"/>
    </source>
</evidence>
<dbReference type="GO" id="GO:0016887">
    <property type="term" value="F:ATP hydrolysis activity"/>
    <property type="evidence" value="ECO:0007669"/>
    <property type="project" value="InterPro"/>
</dbReference>
<name>A0A0W0SXR4_9GAMM</name>
<dbReference type="InterPro" id="IPR001757">
    <property type="entry name" value="P_typ_ATPase"/>
</dbReference>
<dbReference type="Proteomes" id="UP000054736">
    <property type="component" value="Unassembled WGS sequence"/>
</dbReference>
<dbReference type="Gene3D" id="1.20.1110.10">
    <property type="entry name" value="Calcium-transporting ATPase, transmembrane domain"/>
    <property type="match status" value="1"/>
</dbReference>
<evidence type="ECO:0000256" key="1">
    <source>
        <dbReference type="ARBA" id="ARBA00004141"/>
    </source>
</evidence>
<dbReference type="SFLD" id="SFLDS00003">
    <property type="entry name" value="Haloacid_Dehalogenase"/>
    <property type="match status" value="1"/>
</dbReference>
<dbReference type="SFLD" id="SFLDF00027">
    <property type="entry name" value="p-type_atpase"/>
    <property type="match status" value="1"/>
</dbReference>
<reference evidence="11 12" key="1">
    <citation type="submission" date="2015-11" db="EMBL/GenBank/DDBJ databases">
        <title>Genomic analysis of 38 Legionella species identifies large and diverse effector repertoires.</title>
        <authorList>
            <person name="Burstein D."/>
            <person name="Amaro F."/>
            <person name="Zusman T."/>
            <person name="Lifshitz Z."/>
            <person name="Cohen O."/>
            <person name="Gilbert J.A."/>
            <person name="Pupko T."/>
            <person name="Shuman H.A."/>
            <person name="Segal G."/>
        </authorList>
    </citation>
    <scope>NUCLEOTIDE SEQUENCE [LARGE SCALE GENOMIC DNA]</scope>
    <source>
        <strain evidence="11 12">ATCC 700990</strain>
    </source>
</reference>
<dbReference type="InterPro" id="IPR023298">
    <property type="entry name" value="ATPase_P-typ_TM_dom_sf"/>
</dbReference>
<dbReference type="Pfam" id="PF00690">
    <property type="entry name" value="Cation_ATPase_N"/>
    <property type="match status" value="1"/>
</dbReference>
<evidence type="ECO:0000256" key="8">
    <source>
        <dbReference type="ARBA" id="ARBA00023136"/>
    </source>
</evidence>
<accession>A0A0W0SXR4</accession>
<feature type="transmembrane region" description="Helical" evidence="9">
    <location>
        <begin position="733"/>
        <end position="753"/>
    </location>
</feature>
<evidence type="ECO:0000259" key="10">
    <source>
        <dbReference type="SMART" id="SM00831"/>
    </source>
</evidence>
<evidence type="ECO:0000256" key="7">
    <source>
        <dbReference type="ARBA" id="ARBA00022989"/>
    </source>
</evidence>
<dbReference type="EMBL" id="LNXY01000020">
    <property type="protein sequence ID" value="KTC87733.1"/>
    <property type="molecule type" value="Genomic_DNA"/>
</dbReference>
<dbReference type="SFLD" id="SFLDG00002">
    <property type="entry name" value="C1.7:_P-type_atpase_like"/>
    <property type="match status" value="1"/>
</dbReference>
<evidence type="ECO:0000256" key="9">
    <source>
        <dbReference type="SAM" id="Phobius"/>
    </source>
</evidence>
<dbReference type="InterPro" id="IPR018303">
    <property type="entry name" value="ATPase_P-typ_P_site"/>
</dbReference>
<dbReference type="InterPro" id="IPR059000">
    <property type="entry name" value="ATPase_P-type_domA"/>
</dbReference>
<keyword evidence="8 9" id="KW-0472">Membrane</keyword>
<organism evidence="11 12">
    <name type="scientific">Legionella drozanskii LLAP-1</name>
    <dbReference type="NCBI Taxonomy" id="1212489"/>
    <lineage>
        <taxon>Bacteria</taxon>
        <taxon>Pseudomonadati</taxon>
        <taxon>Pseudomonadota</taxon>
        <taxon>Gammaproteobacteria</taxon>
        <taxon>Legionellales</taxon>
        <taxon>Legionellaceae</taxon>
        <taxon>Legionella</taxon>
    </lineage>
</organism>
<dbReference type="FunFam" id="3.40.50.1000:FF:000028">
    <property type="entry name" value="Calcium-transporting P-type ATPase, putative"/>
    <property type="match status" value="1"/>
</dbReference>
<comment type="subcellular location">
    <subcellularLocation>
        <location evidence="1">Membrane</location>
        <topology evidence="1">Multi-pass membrane protein</topology>
    </subcellularLocation>
</comment>
<feature type="transmembrane region" description="Helical" evidence="9">
    <location>
        <begin position="774"/>
        <end position="797"/>
    </location>
</feature>
<dbReference type="GO" id="GO:0005524">
    <property type="term" value="F:ATP binding"/>
    <property type="evidence" value="ECO:0007669"/>
    <property type="project" value="UniProtKB-KW"/>
</dbReference>
<dbReference type="STRING" id="1212489.Ldro_1352"/>
<dbReference type="PRINTS" id="PR00119">
    <property type="entry name" value="CATATPASE"/>
</dbReference>
<evidence type="ECO:0000256" key="6">
    <source>
        <dbReference type="ARBA" id="ARBA00022967"/>
    </source>
</evidence>
<dbReference type="Pfam" id="PF13246">
    <property type="entry name" value="Cation_ATPase"/>
    <property type="match status" value="1"/>
</dbReference>
<dbReference type="Gene3D" id="3.40.1110.10">
    <property type="entry name" value="Calcium-transporting ATPase, cytoplasmic domain N"/>
    <property type="match status" value="1"/>
</dbReference>
<dbReference type="SUPFAM" id="SSF81665">
    <property type="entry name" value="Calcium ATPase, transmembrane domain M"/>
    <property type="match status" value="1"/>
</dbReference>
<dbReference type="Gene3D" id="2.70.150.10">
    <property type="entry name" value="Calcium-transporting ATPase, cytoplasmic transduction domain A"/>
    <property type="match status" value="1"/>
</dbReference>
<feature type="transmembrane region" description="Helical" evidence="9">
    <location>
        <begin position="701"/>
        <end position="721"/>
    </location>
</feature>
<keyword evidence="3 9" id="KW-0812">Transmembrane</keyword>
<keyword evidence="7 9" id="KW-1133">Transmembrane helix</keyword>
<dbReference type="InterPro" id="IPR008250">
    <property type="entry name" value="ATPase_P-typ_transduc_dom_A_sf"/>
</dbReference>
<dbReference type="InterPro" id="IPR036412">
    <property type="entry name" value="HAD-like_sf"/>
</dbReference>
<dbReference type="SUPFAM" id="SSF56784">
    <property type="entry name" value="HAD-like"/>
    <property type="match status" value="1"/>
</dbReference>
<dbReference type="InterPro" id="IPR023299">
    <property type="entry name" value="ATPase_P-typ_cyto_dom_N"/>
</dbReference>
<sequence>MNQFLSGKPGKDPNIGQTESWHALEISATEQRLNVNLSTGLTLQEAAARLSSVGINRLAAHPPRSPWLFFLTQFKSILILILIGAAALAVLIGNVKDACVILAIVVINAFVGFYQEYQAEQSLAALRKMLPLRTHVRRGGKKLVIDAETVVPGDVVLVEAGDRIPADGRLVVAANLDVDESTLTGESQPVSKQVGALSRNDLPVADRLNMVYMNTMVTRGRAELLVTATGMRTEMGRLSQQLASTPDRSSPLQVQLDRLGNRLGTVALTLISLLFVFQLFRGVPLTHAIIDAIALAVAAMPEGLPVVVTVSLALGMHQMARHRAIVKRLTSVETLGCTTVICSDKTGTLTLNQMTARELFYIGRRFNVTGEGYGHAGTVSPEIDDTSLPDMRPLLIPLVACNESRVEDGQAIGDPTEAALLTLAAKAGLHREAALTEYPRIAEIPFDSAYKFMATFHREGERIRVFVKGAPDVLLARCGHFIGADYNGLLDSNRKEEIEEQYRNMASRGLRCLLIASRTLDAKEFSASENLLAWVGDLTFLGLIGLQDPPRPEAKQAIAQCNAAGIAVKMITGDHRDTGVAIAHELGLHGEVMSGIELDRLDTTQLADVIDGIAVFARVSPDHKVKIVQALQSKGHVVAMTGDGVNDAPALKTADIGVAMGIAGTAVAKEAASMVLTDDNFATIVGAVQQGRVLYDNIIKFVRFQLSTTVGAIMTVFFAPIFGLPEPFNPIQILWVAMIMDGPPAVSLALDAARSGIMNDAPRHQSDPVLPWARLSRVIGFGLTMMVGTLAVLYFAMNSGNEQCALTLAFTTFVLFQLFNVFNARVEKGSSFIKGFFKNSMLWWSLTAVVVLQILAVHWAPAQFIFGTTDLTSAQWAVAISVASSILILEEGRKALGRWFSREAHS</sequence>